<feature type="signal peptide" evidence="3">
    <location>
        <begin position="1"/>
        <end position="30"/>
    </location>
</feature>
<sequence>MRIKGGGIGTLRVCILALCMLFLVTAGVAAAPQIPPPVGDIYIQDRANVLSQEQRQALTAIGRSLDDQTGAQVAVLTIETLGGEAPEDYANAAFRKYQLGDREKNNGVLLLLAMQEHEIRIEVGYGLEGAIPDAAAGRILDEYAIPYLRGGRPDQAVVAAYQAISARAAEEYGVKLSDGGPPAPNPALAQTGGGFPLGWGIAGFIALIVLDAILFKGRITRALFALFLAGGGRGGWGGGGGRGGWGGGGTGGGGFRGGGGGSSGGGGAGRKW</sequence>
<keyword evidence="2" id="KW-0472">Membrane</keyword>
<evidence type="ECO:0000256" key="3">
    <source>
        <dbReference type="SAM" id="SignalP"/>
    </source>
</evidence>
<name>A0ABW5P7P4_9BACL</name>
<feature type="transmembrane region" description="Helical" evidence="2">
    <location>
        <begin position="197"/>
        <end position="215"/>
    </location>
</feature>
<protein>
    <submittedName>
        <fullName evidence="5">TPM domain-containing protein</fullName>
    </submittedName>
</protein>
<evidence type="ECO:0000313" key="5">
    <source>
        <dbReference type="EMBL" id="MFD2610923.1"/>
    </source>
</evidence>
<reference evidence="6" key="1">
    <citation type="journal article" date="2019" name="Int. J. Syst. Evol. Microbiol.">
        <title>The Global Catalogue of Microorganisms (GCM) 10K type strain sequencing project: providing services to taxonomists for standard genome sequencing and annotation.</title>
        <authorList>
            <consortium name="The Broad Institute Genomics Platform"/>
            <consortium name="The Broad Institute Genome Sequencing Center for Infectious Disease"/>
            <person name="Wu L."/>
            <person name="Ma J."/>
        </authorList>
    </citation>
    <scope>NUCLEOTIDE SEQUENCE [LARGE SCALE GENOMIC DNA]</scope>
    <source>
        <strain evidence="6">KCTC 3950</strain>
    </source>
</reference>
<keyword evidence="2" id="KW-1133">Transmembrane helix</keyword>
<feature type="chain" id="PRO_5045537222" evidence="3">
    <location>
        <begin position="31"/>
        <end position="272"/>
    </location>
</feature>
<dbReference type="Proteomes" id="UP001597541">
    <property type="component" value="Unassembled WGS sequence"/>
</dbReference>
<evidence type="ECO:0000256" key="2">
    <source>
        <dbReference type="SAM" id="Phobius"/>
    </source>
</evidence>
<organism evidence="5 6">
    <name type="scientific">Paenibacillus gansuensis</name>
    <dbReference type="NCBI Taxonomy" id="306542"/>
    <lineage>
        <taxon>Bacteria</taxon>
        <taxon>Bacillati</taxon>
        <taxon>Bacillota</taxon>
        <taxon>Bacilli</taxon>
        <taxon>Bacillales</taxon>
        <taxon>Paenibacillaceae</taxon>
        <taxon>Paenibacillus</taxon>
    </lineage>
</organism>
<feature type="domain" description="TPM" evidence="4">
    <location>
        <begin position="44"/>
        <end position="166"/>
    </location>
</feature>
<dbReference type="PANTHER" id="PTHR30373">
    <property type="entry name" value="UPF0603 PROTEIN YGCG"/>
    <property type="match status" value="1"/>
</dbReference>
<keyword evidence="3" id="KW-0732">Signal</keyword>
<dbReference type="PANTHER" id="PTHR30373:SF2">
    <property type="entry name" value="UPF0603 PROTEIN YGCG"/>
    <property type="match status" value="1"/>
</dbReference>
<dbReference type="RefSeq" id="WP_377599096.1">
    <property type="nucleotide sequence ID" value="NZ_JBHUME010000002.1"/>
</dbReference>
<dbReference type="Pfam" id="PF04536">
    <property type="entry name" value="TPM_phosphatase"/>
    <property type="match status" value="1"/>
</dbReference>
<accession>A0ABW5P7P4</accession>
<keyword evidence="6" id="KW-1185">Reference proteome</keyword>
<keyword evidence="2" id="KW-0812">Transmembrane</keyword>
<dbReference type="InterPro" id="IPR007621">
    <property type="entry name" value="TPM_dom"/>
</dbReference>
<dbReference type="EMBL" id="JBHUME010000002">
    <property type="protein sequence ID" value="MFD2610923.1"/>
    <property type="molecule type" value="Genomic_DNA"/>
</dbReference>
<evidence type="ECO:0000259" key="4">
    <source>
        <dbReference type="Pfam" id="PF04536"/>
    </source>
</evidence>
<feature type="region of interest" description="Disordered" evidence="1">
    <location>
        <begin position="245"/>
        <end position="272"/>
    </location>
</feature>
<dbReference type="Gene3D" id="3.10.310.50">
    <property type="match status" value="1"/>
</dbReference>
<evidence type="ECO:0000313" key="6">
    <source>
        <dbReference type="Proteomes" id="UP001597541"/>
    </source>
</evidence>
<comment type="caution">
    <text evidence="5">The sequence shown here is derived from an EMBL/GenBank/DDBJ whole genome shotgun (WGS) entry which is preliminary data.</text>
</comment>
<proteinExistence type="predicted"/>
<gene>
    <name evidence="5" type="ORF">ACFSUF_00640</name>
</gene>
<evidence type="ECO:0000256" key="1">
    <source>
        <dbReference type="SAM" id="MobiDB-lite"/>
    </source>
</evidence>